<dbReference type="GO" id="GO:0005886">
    <property type="term" value="C:plasma membrane"/>
    <property type="evidence" value="ECO:0007669"/>
    <property type="project" value="UniProtKB-SubCell"/>
</dbReference>
<evidence type="ECO:0000256" key="6">
    <source>
        <dbReference type="ARBA" id="ARBA00023157"/>
    </source>
</evidence>
<evidence type="ECO:0000256" key="1">
    <source>
        <dbReference type="ARBA" id="ARBA00004609"/>
    </source>
</evidence>
<dbReference type="GO" id="GO:0098552">
    <property type="term" value="C:side of membrane"/>
    <property type="evidence" value="ECO:0007669"/>
    <property type="project" value="UniProtKB-KW"/>
</dbReference>
<feature type="region of interest" description="Disordered" evidence="9">
    <location>
        <begin position="124"/>
        <end position="144"/>
    </location>
</feature>
<dbReference type="InterPro" id="IPR016140">
    <property type="entry name" value="Bifunc_inhib/LTP/seed_store"/>
</dbReference>
<dbReference type="Gene3D" id="1.10.110.10">
    <property type="entry name" value="Plant lipid-transfer and hydrophobic proteins"/>
    <property type="match status" value="1"/>
</dbReference>
<keyword evidence="8" id="KW-0449">Lipoprotein</keyword>
<keyword evidence="6" id="KW-1015">Disulfide bond</keyword>
<accession>A0ABD3JI02</accession>
<keyword evidence="4" id="KW-0336">GPI-anchor</keyword>
<evidence type="ECO:0000256" key="4">
    <source>
        <dbReference type="ARBA" id="ARBA00022622"/>
    </source>
</evidence>
<sequence>MASKGDKTTGLNLVMALAVVLTMLCAQATAQSGCTSALKGLTPCLSFVTGCSSAPSSSCCSELASLVQSHPQCLHTVLDDVSLSFDVTLNQEKILSGTLALKLPSACIVQTLVSKCDASGGTVDPAGSTESFPSDTSGGGAGLPATSWGSASHELATAESGRASENYKGVEEYHHFFLNQGQGRAGLSSTNSSILTSKI</sequence>
<dbReference type="InterPro" id="IPR043325">
    <property type="entry name" value="LTSS"/>
</dbReference>
<keyword evidence="13" id="KW-1185">Reference proteome</keyword>
<dbReference type="AlphaFoldDB" id="A0ABD3JI02"/>
<evidence type="ECO:0000256" key="9">
    <source>
        <dbReference type="SAM" id="MobiDB-lite"/>
    </source>
</evidence>
<evidence type="ECO:0000256" key="10">
    <source>
        <dbReference type="SAM" id="SignalP"/>
    </source>
</evidence>
<dbReference type="EMBL" id="JBJKBG010000008">
    <property type="protein sequence ID" value="KAL3727204.1"/>
    <property type="molecule type" value="Genomic_DNA"/>
</dbReference>
<evidence type="ECO:0000256" key="8">
    <source>
        <dbReference type="ARBA" id="ARBA00023288"/>
    </source>
</evidence>
<keyword evidence="4" id="KW-0472">Membrane</keyword>
<keyword evidence="3" id="KW-1003">Cell membrane</keyword>
<dbReference type="CDD" id="cd00010">
    <property type="entry name" value="AAI_LTSS"/>
    <property type="match status" value="1"/>
</dbReference>
<protein>
    <recommendedName>
        <fullName evidence="11">Bifunctional inhibitor/plant lipid transfer protein/seed storage helical domain-containing protein</fullName>
    </recommendedName>
</protein>
<evidence type="ECO:0000256" key="2">
    <source>
        <dbReference type="ARBA" id="ARBA00009748"/>
    </source>
</evidence>
<evidence type="ECO:0000313" key="12">
    <source>
        <dbReference type="EMBL" id="KAL3727204.1"/>
    </source>
</evidence>
<comment type="similarity">
    <text evidence="2">Belongs to the plant LTP family.</text>
</comment>
<keyword evidence="5 10" id="KW-0732">Signal</keyword>
<dbReference type="PANTHER" id="PTHR33044">
    <property type="entry name" value="BIFUNCTIONAL INHIBITOR/LIPID-TRANSFER PROTEIN/SEED STORAGE 2S ALBUMIN SUPERFAMILY PROTEIN-RELATED"/>
    <property type="match status" value="1"/>
</dbReference>
<organism evidence="12 13">
    <name type="scientific">Eucalyptus globulus</name>
    <name type="common">Tasmanian blue gum</name>
    <dbReference type="NCBI Taxonomy" id="34317"/>
    <lineage>
        <taxon>Eukaryota</taxon>
        <taxon>Viridiplantae</taxon>
        <taxon>Streptophyta</taxon>
        <taxon>Embryophyta</taxon>
        <taxon>Tracheophyta</taxon>
        <taxon>Spermatophyta</taxon>
        <taxon>Magnoliopsida</taxon>
        <taxon>eudicotyledons</taxon>
        <taxon>Gunneridae</taxon>
        <taxon>Pentapetalae</taxon>
        <taxon>rosids</taxon>
        <taxon>malvids</taxon>
        <taxon>Myrtales</taxon>
        <taxon>Myrtaceae</taxon>
        <taxon>Myrtoideae</taxon>
        <taxon>Eucalypteae</taxon>
        <taxon>Eucalyptus</taxon>
    </lineage>
</organism>
<evidence type="ECO:0000256" key="7">
    <source>
        <dbReference type="ARBA" id="ARBA00023180"/>
    </source>
</evidence>
<dbReference type="Pfam" id="PF14368">
    <property type="entry name" value="LTP_2"/>
    <property type="match status" value="1"/>
</dbReference>
<feature type="chain" id="PRO_5044767990" description="Bifunctional inhibitor/plant lipid transfer protein/seed storage helical domain-containing protein" evidence="10">
    <location>
        <begin position="31"/>
        <end position="199"/>
    </location>
</feature>
<dbReference type="SUPFAM" id="SSF47699">
    <property type="entry name" value="Bifunctional inhibitor/lipid-transfer protein/seed storage 2S albumin"/>
    <property type="match status" value="1"/>
</dbReference>
<comment type="subcellular location">
    <subcellularLocation>
        <location evidence="1">Cell membrane</location>
        <topology evidence="1">Lipid-anchor</topology>
        <topology evidence="1">GPI-anchor</topology>
    </subcellularLocation>
</comment>
<proteinExistence type="inferred from homology"/>
<gene>
    <name evidence="12" type="ORF">ACJRO7_032020</name>
</gene>
<evidence type="ECO:0000313" key="13">
    <source>
        <dbReference type="Proteomes" id="UP001634007"/>
    </source>
</evidence>
<name>A0ABD3JI02_EUCGL</name>
<evidence type="ECO:0000256" key="3">
    <source>
        <dbReference type="ARBA" id="ARBA00022475"/>
    </source>
</evidence>
<feature type="domain" description="Bifunctional inhibitor/plant lipid transfer protein/seed storage helical" evidence="11">
    <location>
        <begin position="16"/>
        <end position="116"/>
    </location>
</feature>
<evidence type="ECO:0000259" key="11">
    <source>
        <dbReference type="Pfam" id="PF14368"/>
    </source>
</evidence>
<keyword evidence="7" id="KW-0325">Glycoprotein</keyword>
<dbReference type="InterPro" id="IPR036312">
    <property type="entry name" value="Bifun_inhib/LTP/seed_sf"/>
</dbReference>
<dbReference type="Proteomes" id="UP001634007">
    <property type="component" value="Unassembled WGS sequence"/>
</dbReference>
<reference evidence="12 13" key="1">
    <citation type="submission" date="2024-11" db="EMBL/GenBank/DDBJ databases">
        <title>Chromosome-level genome assembly of Eucalyptus globulus Labill. provides insights into its genome evolution.</title>
        <authorList>
            <person name="Li X."/>
        </authorList>
    </citation>
    <scope>NUCLEOTIDE SEQUENCE [LARGE SCALE GENOMIC DNA]</scope>
    <source>
        <strain evidence="12">CL2024</strain>
        <tissue evidence="12">Fresh tender leaves</tissue>
    </source>
</reference>
<feature type="signal peptide" evidence="10">
    <location>
        <begin position="1"/>
        <end position="30"/>
    </location>
</feature>
<evidence type="ECO:0000256" key="5">
    <source>
        <dbReference type="ARBA" id="ARBA00022729"/>
    </source>
</evidence>
<comment type="caution">
    <text evidence="12">The sequence shown here is derived from an EMBL/GenBank/DDBJ whole genome shotgun (WGS) entry which is preliminary data.</text>
</comment>